<evidence type="ECO:0000313" key="1">
    <source>
        <dbReference type="EMBL" id="ESN94769.1"/>
    </source>
</evidence>
<reference evidence="3" key="1">
    <citation type="submission" date="2012-12" db="EMBL/GenBank/DDBJ databases">
        <authorList>
            <person name="Hellsten U."/>
            <person name="Grimwood J."/>
            <person name="Chapman J.A."/>
            <person name="Shapiro H."/>
            <person name="Aerts A."/>
            <person name="Otillar R.P."/>
            <person name="Terry A.Y."/>
            <person name="Boore J.L."/>
            <person name="Simakov O."/>
            <person name="Marletaz F."/>
            <person name="Cho S.-J."/>
            <person name="Edsinger-Gonzales E."/>
            <person name="Havlak P."/>
            <person name="Kuo D.-H."/>
            <person name="Larsson T."/>
            <person name="Lv J."/>
            <person name="Arendt D."/>
            <person name="Savage R."/>
            <person name="Osoegawa K."/>
            <person name="de Jong P."/>
            <person name="Lindberg D.R."/>
            <person name="Seaver E.C."/>
            <person name="Weisblat D.A."/>
            <person name="Putnam N.H."/>
            <person name="Grigoriev I.V."/>
            <person name="Rokhsar D.S."/>
        </authorList>
    </citation>
    <scope>NUCLEOTIDE SEQUENCE</scope>
</reference>
<evidence type="ECO:0000313" key="2">
    <source>
        <dbReference type="EnsemblMetazoa" id="HelroP180101"/>
    </source>
</evidence>
<name>T1FFH2_HELRO</name>
<evidence type="ECO:0000313" key="3">
    <source>
        <dbReference type="Proteomes" id="UP000015101"/>
    </source>
</evidence>
<dbReference type="InParanoid" id="T1FFH2"/>
<organism evidence="2 3">
    <name type="scientific">Helobdella robusta</name>
    <name type="common">Californian leech</name>
    <dbReference type="NCBI Taxonomy" id="6412"/>
    <lineage>
        <taxon>Eukaryota</taxon>
        <taxon>Metazoa</taxon>
        <taxon>Spiralia</taxon>
        <taxon>Lophotrochozoa</taxon>
        <taxon>Annelida</taxon>
        <taxon>Clitellata</taxon>
        <taxon>Hirudinea</taxon>
        <taxon>Rhynchobdellida</taxon>
        <taxon>Glossiphoniidae</taxon>
        <taxon>Helobdella</taxon>
    </lineage>
</organism>
<reference evidence="2" key="3">
    <citation type="submission" date="2015-06" db="UniProtKB">
        <authorList>
            <consortium name="EnsemblMetazoa"/>
        </authorList>
    </citation>
    <scope>IDENTIFICATION</scope>
</reference>
<protein>
    <submittedName>
        <fullName evidence="1 2">Uncharacterized protein</fullName>
    </submittedName>
</protein>
<dbReference type="AlphaFoldDB" id="T1FFH2"/>
<dbReference type="HOGENOM" id="CLU_2309029_0_0_1"/>
<keyword evidence="3" id="KW-1185">Reference proteome</keyword>
<dbReference type="CTD" id="20207571"/>
<dbReference type="KEGG" id="hro:HELRODRAFT_180101"/>
<reference evidence="1 3" key="2">
    <citation type="journal article" date="2013" name="Nature">
        <title>Insights into bilaterian evolution from three spiralian genomes.</title>
        <authorList>
            <person name="Simakov O."/>
            <person name="Marletaz F."/>
            <person name="Cho S.J."/>
            <person name="Edsinger-Gonzales E."/>
            <person name="Havlak P."/>
            <person name="Hellsten U."/>
            <person name="Kuo D.H."/>
            <person name="Larsson T."/>
            <person name="Lv J."/>
            <person name="Arendt D."/>
            <person name="Savage R."/>
            <person name="Osoegawa K."/>
            <person name="de Jong P."/>
            <person name="Grimwood J."/>
            <person name="Chapman J.A."/>
            <person name="Shapiro H."/>
            <person name="Aerts A."/>
            <person name="Otillar R.P."/>
            <person name="Terry A.Y."/>
            <person name="Boore J.L."/>
            <person name="Grigoriev I.V."/>
            <person name="Lindberg D.R."/>
            <person name="Seaver E.C."/>
            <person name="Weisblat D.A."/>
            <person name="Putnam N.H."/>
            <person name="Rokhsar D.S."/>
        </authorList>
    </citation>
    <scope>NUCLEOTIDE SEQUENCE</scope>
</reference>
<dbReference type="EnsemblMetazoa" id="HelroT180101">
    <property type="protein sequence ID" value="HelroP180101"/>
    <property type="gene ID" value="HelroG180101"/>
</dbReference>
<dbReference type="RefSeq" id="XP_009027131.1">
    <property type="nucleotide sequence ID" value="XM_009028883.1"/>
</dbReference>
<proteinExistence type="predicted"/>
<dbReference type="EMBL" id="KB097563">
    <property type="protein sequence ID" value="ESN94769.1"/>
    <property type="molecule type" value="Genomic_DNA"/>
</dbReference>
<dbReference type="Proteomes" id="UP000015101">
    <property type="component" value="Unassembled WGS sequence"/>
</dbReference>
<gene>
    <name evidence="2" type="primary">20207571</name>
    <name evidence="1" type="ORF">HELRODRAFT_180101</name>
</gene>
<accession>T1FFH2</accession>
<sequence length="100" mass="11219">MSAREKLLTLKNKLGPKNVLTSCEVAYKIWHVSLLHIRLADVACMSTEAQTEFQVVFYSSLPSEQMLFTSLSIERQLFFVKPTSLLAGVACDIVAYYIAT</sequence>
<dbReference type="EMBL" id="AMQM01007106">
    <property type="status" value="NOT_ANNOTATED_CDS"/>
    <property type="molecule type" value="Genomic_DNA"/>
</dbReference>
<dbReference type="GeneID" id="20207571"/>